<evidence type="ECO:0000313" key="3">
    <source>
        <dbReference type="WBParaSite" id="maker-uti_cns_0006439-snap-gene-0.4-mRNA-1"/>
    </source>
</evidence>
<feature type="region of interest" description="Disordered" evidence="1">
    <location>
        <begin position="619"/>
        <end position="655"/>
    </location>
</feature>
<dbReference type="PANTHER" id="PTHR12239:SF41">
    <property type="entry name" value="MEMBRANE ASSOCIATED PROTEIN, PUTATIVE-RELATED"/>
    <property type="match status" value="1"/>
</dbReference>
<reference evidence="3" key="1">
    <citation type="submission" date="2016-11" db="UniProtKB">
        <authorList>
            <consortium name="WormBaseParasite"/>
        </authorList>
    </citation>
    <scope>IDENTIFICATION</scope>
</reference>
<feature type="compositionally biased region" description="Basic and acidic residues" evidence="1">
    <location>
        <begin position="447"/>
        <end position="584"/>
    </location>
</feature>
<dbReference type="Proteomes" id="UP000095280">
    <property type="component" value="Unplaced"/>
</dbReference>
<name>A0A1I8HJR7_9PLAT</name>
<feature type="compositionally biased region" description="Basic and acidic residues" evidence="1">
    <location>
        <begin position="362"/>
        <end position="421"/>
    </location>
</feature>
<organism evidence="2 3">
    <name type="scientific">Macrostomum lignano</name>
    <dbReference type="NCBI Taxonomy" id="282301"/>
    <lineage>
        <taxon>Eukaryota</taxon>
        <taxon>Metazoa</taxon>
        <taxon>Spiralia</taxon>
        <taxon>Lophotrochozoa</taxon>
        <taxon>Platyhelminthes</taxon>
        <taxon>Rhabditophora</taxon>
        <taxon>Macrostomorpha</taxon>
        <taxon>Macrostomida</taxon>
        <taxon>Macrostomidae</taxon>
        <taxon>Macrostomum</taxon>
    </lineage>
</organism>
<feature type="region of interest" description="Disordered" evidence="1">
    <location>
        <begin position="105"/>
        <end position="152"/>
    </location>
</feature>
<feature type="region of interest" description="Disordered" evidence="1">
    <location>
        <begin position="313"/>
        <end position="607"/>
    </location>
</feature>
<keyword evidence="2" id="KW-1185">Reference proteome</keyword>
<feature type="compositionally biased region" description="Low complexity" evidence="1">
    <location>
        <begin position="117"/>
        <end position="152"/>
    </location>
</feature>
<evidence type="ECO:0000313" key="2">
    <source>
        <dbReference type="Proteomes" id="UP000095280"/>
    </source>
</evidence>
<accession>A0A1I8HJR7</accession>
<dbReference type="InterPro" id="IPR052293">
    <property type="entry name" value="SRRP"/>
</dbReference>
<protein>
    <submittedName>
        <fullName evidence="3">INCENP_ARK-bind domain-containing protein</fullName>
    </submittedName>
</protein>
<dbReference type="PANTHER" id="PTHR12239">
    <property type="entry name" value="PROTEIN CBG20215-RELATED"/>
    <property type="match status" value="1"/>
</dbReference>
<feature type="compositionally biased region" description="Polar residues" evidence="1">
    <location>
        <begin position="422"/>
        <end position="444"/>
    </location>
</feature>
<dbReference type="AlphaFoldDB" id="A0A1I8HJR7"/>
<feature type="compositionally biased region" description="Acidic residues" evidence="1">
    <location>
        <begin position="640"/>
        <end position="649"/>
    </location>
</feature>
<evidence type="ECO:0000256" key="1">
    <source>
        <dbReference type="SAM" id="MobiDB-lite"/>
    </source>
</evidence>
<feature type="compositionally biased region" description="Polar residues" evidence="1">
    <location>
        <begin position="334"/>
        <end position="344"/>
    </location>
</feature>
<proteinExistence type="predicted"/>
<sequence>LQSKAMANCPTFPGLGLLRWRLKAEEATEKLYSEQLAFLEQAFERMPGLVEGRNLNPLPTKTPKPKKKAKRIGATAASNLSTATTATIGADDIYGPLSVEMLGVQASSKRRSRSPINGANAASNTTGAGARTTRTRAVAAASAAPARSTRTGRAAAAAASAAISTNSTSARGRPAAAGRVVAESSKKRLRSPVAASPFTRGIVGTAEAEKKKQRTAGAAPYRAPACMTPAATAVSRQFHAPLVAPHFVGAAAAASSPKGAKKASISTPAVNREAAAGSSYMTEDVSCQLVDPNVSLMSVDDGCAAAAVGRTPVAGQCSGGAGAPQSSSSGRYGTASTSKAQGSKTRSRVPHDAGGGAAVSRASDDAAEERQRRRLLEEKERAEEERLRKRREKAEELRAQKARDKEEKRKRVLENAQKRQQEVQARSAQKLAQTELTGRVAQTLQAEAKRREETERKRRAEEEHRKAEEKRKAEEVQKKQEEQRRKNEEAERERKAAEEEERRKLAEKQEADRKRSAARKLAEEEAERKRAAEEAERKRLAAAEEAKKKAAEEAERNRKAKEEEAERQRKAAAEEAERRRKAAEEAVAAVQAEERESQLAWKKQSEALKVSQPFVPTTAYEKKLIPPPRSSPQTYPLDDLNSDAETDNEDAPRHALPRWVQGNHKHRFFAKQTLRGPHWWSVFKPVETLDLAATMKLVFPAAAEKAPRSSSAVWNTPPGANLRKIVNSQKH</sequence>
<dbReference type="WBParaSite" id="maker-uti_cns_0006439-snap-gene-0.4-mRNA-1">
    <property type="protein sequence ID" value="maker-uti_cns_0006439-snap-gene-0.4-mRNA-1"/>
    <property type="gene ID" value="maker-uti_cns_0006439-snap-gene-0.4"/>
</dbReference>
<feature type="region of interest" description="Disordered" evidence="1">
    <location>
        <begin position="50"/>
        <end position="71"/>
    </location>
</feature>